<feature type="compositionally biased region" description="Pro residues" evidence="1">
    <location>
        <begin position="150"/>
        <end position="160"/>
    </location>
</feature>
<evidence type="ECO:0000313" key="4">
    <source>
        <dbReference type="Proteomes" id="UP000238322"/>
    </source>
</evidence>
<dbReference type="OrthoDB" id="288818at2"/>
<keyword evidence="2" id="KW-1133">Transmembrane helix</keyword>
<evidence type="ECO:0000256" key="2">
    <source>
        <dbReference type="SAM" id="Phobius"/>
    </source>
</evidence>
<sequence length="409" mass="44257">MYTSEPHLTVGTLLLAILGVLFLSSLMAVVVGLVMVRTKAGRVILGVGTLAFMGLIVLGLGFVMIGSSRTEVASQSTTEIRYDNHRVPASSTGEIPLDTTQEAQLSTKSGKPQPAKENVEAEVEEMPEEVSESSTPARTLSSASDFPYPDIRPPSFPRPFGPYASGSGQRYASSASSDPRAEIERMRERAMGGLYERLHGLPSASSPEVESDEESAPSDPISEPPSIIPPGRPDWVEQAPVWEDDGTCLIAVSSGPFDRGMDCRKSLESETRIALAEFANDYLDNPQAAKMLGTKLDELQESVVMETYHEELTPSIGPMQQWHSLLKFDTSLQQKLRELWQAQQQVSRVVYIGAGFFGLLGMLTIFYFGMALTGEGSKVSPWLVSAGTVVALGGLFVAGVIFVQSFPML</sequence>
<feature type="transmembrane region" description="Helical" evidence="2">
    <location>
        <begin position="12"/>
        <end position="36"/>
    </location>
</feature>
<feature type="region of interest" description="Disordered" evidence="1">
    <location>
        <begin position="198"/>
        <end position="231"/>
    </location>
</feature>
<name>A0A2S8FIJ4_9BACT</name>
<dbReference type="Proteomes" id="UP000238322">
    <property type="component" value="Unassembled WGS sequence"/>
</dbReference>
<feature type="compositionally biased region" description="Pro residues" evidence="1">
    <location>
        <begin position="222"/>
        <end position="231"/>
    </location>
</feature>
<feature type="transmembrane region" description="Helical" evidence="2">
    <location>
        <begin position="382"/>
        <end position="403"/>
    </location>
</feature>
<feature type="compositionally biased region" description="Polar residues" evidence="1">
    <location>
        <begin position="135"/>
        <end position="144"/>
    </location>
</feature>
<feature type="region of interest" description="Disordered" evidence="1">
    <location>
        <begin position="83"/>
        <end position="182"/>
    </location>
</feature>
<keyword evidence="2" id="KW-0812">Transmembrane</keyword>
<accession>A0A2S8FIJ4</accession>
<feature type="transmembrane region" description="Helical" evidence="2">
    <location>
        <begin position="43"/>
        <end position="65"/>
    </location>
</feature>
<reference evidence="3 4" key="1">
    <citation type="submission" date="2018-02" db="EMBL/GenBank/DDBJ databases">
        <title>Comparative genomes isolates from brazilian mangrove.</title>
        <authorList>
            <person name="Araujo J.E."/>
            <person name="Taketani R.G."/>
            <person name="Silva M.C.P."/>
            <person name="Loureco M.V."/>
            <person name="Andreote F.D."/>
        </authorList>
    </citation>
    <scope>NUCLEOTIDE SEQUENCE [LARGE SCALE GENOMIC DNA]</scope>
    <source>
        <strain evidence="3 4">Hex-1 MGV</strain>
    </source>
</reference>
<dbReference type="EMBL" id="PUHY01000012">
    <property type="protein sequence ID" value="PQO31977.1"/>
    <property type="molecule type" value="Genomic_DNA"/>
</dbReference>
<feature type="transmembrane region" description="Helical" evidence="2">
    <location>
        <begin position="349"/>
        <end position="370"/>
    </location>
</feature>
<keyword evidence="2" id="KW-0472">Membrane</keyword>
<feature type="compositionally biased region" description="Polar residues" evidence="1">
    <location>
        <begin position="166"/>
        <end position="177"/>
    </location>
</feature>
<proteinExistence type="predicted"/>
<protein>
    <submittedName>
        <fullName evidence="3">Uncharacterized protein</fullName>
    </submittedName>
</protein>
<comment type="caution">
    <text evidence="3">The sequence shown here is derived from an EMBL/GenBank/DDBJ whole genome shotgun (WGS) entry which is preliminary data.</text>
</comment>
<feature type="compositionally biased region" description="Acidic residues" evidence="1">
    <location>
        <begin position="120"/>
        <end position="131"/>
    </location>
</feature>
<organism evidence="3 4">
    <name type="scientific">Blastopirellula marina</name>
    <dbReference type="NCBI Taxonomy" id="124"/>
    <lineage>
        <taxon>Bacteria</taxon>
        <taxon>Pseudomonadati</taxon>
        <taxon>Planctomycetota</taxon>
        <taxon>Planctomycetia</taxon>
        <taxon>Pirellulales</taxon>
        <taxon>Pirellulaceae</taxon>
        <taxon>Blastopirellula</taxon>
    </lineage>
</organism>
<feature type="compositionally biased region" description="Polar residues" evidence="1">
    <location>
        <begin position="89"/>
        <end position="110"/>
    </location>
</feature>
<evidence type="ECO:0000313" key="3">
    <source>
        <dbReference type="EMBL" id="PQO31977.1"/>
    </source>
</evidence>
<gene>
    <name evidence="3" type="ORF">C5Y83_17145</name>
</gene>
<dbReference type="RefSeq" id="WP_105330990.1">
    <property type="nucleotide sequence ID" value="NZ_PUHY01000012.1"/>
</dbReference>
<dbReference type="AlphaFoldDB" id="A0A2S8FIJ4"/>
<evidence type="ECO:0000256" key="1">
    <source>
        <dbReference type="SAM" id="MobiDB-lite"/>
    </source>
</evidence>